<dbReference type="EMBL" id="BA000040">
    <property type="protein sequence ID" value="BAC49362.1"/>
    <property type="molecule type" value="Genomic_DNA"/>
</dbReference>
<organism evidence="1 2">
    <name type="scientific">Bradyrhizobium diazoefficiens (strain JCM 10833 / BCRC 13528 / IAM 13628 / NBRC 14792 / USDA 110)</name>
    <dbReference type="NCBI Taxonomy" id="224911"/>
    <lineage>
        <taxon>Bacteria</taxon>
        <taxon>Pseudomonadati</taxon>
        <taxon>Pseudomonadota</taxon>
        <taxon>Alphaproteobacteria</taxon>
        <taxon>Hyphomicrobiales</taxon>
        <taxon>Nitrobacteraceae</taxon>
        <taxon>Bradyrhizobium</taxon>
    </lineage>
</organism>
<dbReference type="EnsemblBacteria" id="BAC49362">
    <property type="protein sequence ID" value="BAC49362"/>
    <property type="gene ID" value="BAC49362"/>
</dbReference>
<keyword evidence="2" id="KW-1185">Reference proteome</keyword>
<evidence type="ECO:0000313" key="2">
    <source>
        <dbReference type="Proteomes" id="UP000002526"/>
    </source>
</evidence>
<dbReference type="InParanoid" id="Q89MU5"/>
<dbReference type="HOGENOM" id="CLU_2367269_0_0_5"/>
<dbReference type="Proteomes" id="UP000002526">
    <property type="component" value="Chromosome"/>
</dbReference>
<sequence>MSKARGASMVRAIFMTEEQIAELVEKARLDGELWAVLKDRELNQFSDDGSAKLPSIAMAVGDFVVGLYGAEHGYEIGSLIIALRFHIRQELGLPV</sequence>
<protein>
    <submittedName>
        <fullName evidence="1">Bsr4097 protein</fullName>
    </submittedName>
</protein>
<gene>
    <name evidence="1" type="ordered locus">bsr4097</name>
</gene>
<dbReference type="OrthoDB" id="8252974at2"/>
<proteinExistence type="predicted"/>
<name>Q89MU5_BRADU</name>
<accession>Q89MU5</accession>
<reference evidence="2" key="1">
    <citation type="journal article" date="2002" name="DNA Res.">
        <title>Complete genomic sequence of nitrogen-fixing symbiotic bacterium Bradyrhizobium japonicum USDA110.</title>
        <authorList>
            <person name="Kaneko T."/>
            <person name="Nakamura Y."/>
            <person name="Sato S."/>
            <person name="Minamisawa K."/>
            <person name="Uchiumi T."/>
            <person name="Sasamoto S."/>
            <person name="Watanabe A."/>
            <person name="Idesawa K."/>
            <person name="Iriguchi M."/>
            <person name="Kawashima K."/>
            <person name="Kohara M."/>
            <person name="Matsumoto M."/>
            <person name="Shimpo S."/>
            <person name="Tsuruoka H."/>
            <person name="Wada T."/>
            <person name="Yamada M."/>
            <person name="Tabata S."/>
        </authorList>
    </citation>
    <scope>NUCLEOTIDE SEQUENCE [LARGE SCALE GENOMIC DNA]</scope>
    <source>
        <strain evidence="2">JCM 10833 / BCRC 13528 / IAM 13628 / NBRC 14792 / USDA 110</strain>
    </source>
</reference>
<dbReference type="STRING" id="224911.AAV28_17505"/>
<dbReference type="AlphaFoldDB" id="Q89MU5"/>
<evidence type="ECO:0000313" key="1">
    <source>
        <dbReference type="EMBL" id="BAC49362.1"/>
    </source>
</evidence>
<dbReference type="KEGG" id="bja:bsr4097"/>